<evidence type="ECO:0000256" key="4">
    <source>
        <dbReference type="ARBA" id="ARBA00022692"/>
    </source>
</evidence>
<dbReference type="EMBL" id="UZAN01039986">
    <property type="protein sequence ID" value="VDP67997.1"/>
    <property type="molecule type" value="Genomic_DNA"/>
</dbReference>
<evidence type="ECO:0000259" key="12">
    <source>
        <dbReference type="PROSITE" id="PS50893"/>
    </source>
</evidence>
<dbReference type="FunFam" id="1.20.1560.10:FF:000014">
    <property type="entry name" value="Multidrug resistance-associated protein member 4"/>
    <property type="match status" value="1"/>
</dbReference>
<accession>A0A183A7N2</accession>
<feature type="transmembrane region" description="Helical" evidence="11">
    <location>
        <begin position="89"/>
        <end position="109"/>
    </location>
</feature>
<evidence type="ECO:0000313" key="15">
    <source>
        <dbReference type="Proteomes" id="UP000272942"/>
    </source>
</evidence>
<dbReference type="Pfam" id="PF00664">
    <property type="entry name" value="ABC_membrane"/>
    <property type="match status" value="1"/>
</dbReference>
<feature type="transmembrane region" description="Helical" evidence="11">
    <location>
        <begin position="50"/>
        <end position="69"/>
    </location>
</feature>
<dbReference type="GO" id="GO:0140359">
    <property type="term" value="F:ABC-type transporter activity"/>
    <property type="evidence" value="ECO:0007669"/>
    <property type="project" value="InterPro"/>
</dbReference>
<feature type="domain" description="ABC transporter" evidence="12">
    <location>
        <begin position="972"/>
        <end position="1206"/>
    </location>
</feature>
<evidence type="ECO:0000256" key="11">
    <source>
        <dbReference type="SAM" id="Phobius"/>
    </source>
</evidence>
<keyword evidence="6" id="KW-0547">Nucleotide-binding</keyword>
<dbReference type="InterPro" id="IPR003439">
    <property type="entry name" value="ABC_transporter-like_ATP-bd"/>
</dbReference>
<dbReference type="Proteomes" id="UP000272942">
    <property type="component" value="Unassembled WGS sequence"/>
</dbReference>
<evidence type="ECO:0000256" key="8">
    <source>
        <dbReference type="ARBA" id="ARBA00022989"/>
    </source>
</evidence>
<keyword evidence="15" id="KW-1185">Reference proteome</keyword>
<keyword evidence="5" id="KW-0677">Repeat</keyword>
<dbReference type="InterPro" id="IPR003593">
    <property type="entry name" value="AAA+_ATPase"/>
</dbReference>
<evidence type="ECO:0000313" key="14">
    <source>
        <dbReference type="EMBL" id="VDP67997.1"/>
    </source>
</evidence>
<evidence type="ECO:0000256" key="1">
    <source>
        <dbReference type="ARBA" id="ARBA00004141"/>
    </source>
</evidence>
<proteinExistence type="inferred from homology"/>
<dbReference type="FunFam" id="3.40.50.300:FF:000163">
    <property type="entry name" value="Multidrug resistance-associated protein member 4"/>
    <property type="match status" value="1"/>
</dbReference>
<dbReference type="SUPFAM" id="SSF90123">
    <property type="entry name" value="ABC transporter transmembrane region"/>
    <property type="match status" value="2"/>
</dbReference>
<comment type="subcellular location">
    <subcellularLocation>
        <location evidence="1">Membrane</location>
        <topology evidence="1">Multi-pass membrane protein</topology>
    </subcellularLocation>
</comment>
<reference evidence="16" key="1">
    <citation type="submission" date="2016-06" db="UniProtKB">
        <authorList>
            <consortium name="WormBaseParasite"/>
        </authorList>
    </citation>
    <scope>IDENTIFICATION</scope>
</reference>
<dbReference type="InterPro" id="IPR050173">
    <property type="entry name" value="ABC_transporter_C-like"/>
</dbReference>
<dbReference type="InterPro" id="IPR027417">
    <property type="entry name" value="P-loop_NTPase"/>
</dbReference>
<dbReference type="GO" id="GO:0005524">
    <property type="term" value="F:ATP binding"/>
    <property type="evidence" value="ECO:0007669"/>
    <property type="project" value="UniProtKB-KW"/>
</dbReference>
<feature type="compositionally biased region" description="Polar residues" evidence="10">
    <location>
        <begin position="477"/>
        <end position="494"/>
    </location>
</feature>
<dbReference type="PROSITE" id="PS00211">
    <property type="entry name" value="ABC_TRANSPORTER_1"/>
    <property type="match status" value="1"/>
</dbReference>
<evidence type="ECO:0000256" key="2">
    <source>
        <dbReference type="ARBA" id="ARBA00009726"/>
    </source>
</evidence>
<feature type="transmembrane region" description="Helical" evidence="11">
    <location>
        <begin position="883"/>
        <end position="904"/>
    </location>
</feature>
<name>A0A183A7N2_9TREM</name>
<comment type="similarity">
    <text evidence="2">Belongs to the ABC transporter superfamily. ABCC family. Conjugate transporter (TC 3.A.1.208) subfamily.</text>
</comment>
<dbReference type="GO" id="GO:0016887">
    <property type="term" value="F:ATP hydrolysis activity"/>
    <property type="evidence" value="ECO:0007669"/>
    <property type="project" value="InterPro"/>
</dbReference>
<feature type="region of interest" description="Disordered" evidence="10">
    <location>
        <begin position="458"/>
        <end position="514"/>
    </location>
</feature>
<dbReference type="Gene3D" id="3.40.50.300">
    <property type="entry name" value="P-loop containing nucleotide triphosphate hydrolases"/>
    <property type="match status" value="2"/>
</dbReference>
<dbReference type="GO" id="GO:0016020">
    <property type="term" value="C:membrane"/>
    <property type="evidence" value="ECO:0007669"/>
    <property type="project" value="UniProtKB-SubCell"/>
</dbReference>
<dbReference type="PROSITE" id="PS50929">
    <property type="entry name" value="ABC_TM1F"/>
    <property type="match status" value="1"/>
</dbReference>
<dbReference type="InterPro" id="IPR011527">
    <property type="entry name" value="ABC1_TM_dom"/>
</dbReference>
<evidence type="ECO:0000313" key="16">
    <source>
        <dbReference type="WBParaSite" id="ECPE_0000297001-mRNA-1"/>
    </source>
</evidence>
<evidence type="ECO:0000256" key="5">
    <source>
        <dbReference type="ARBA" id="ARBA00022737"/>
    </source>
</evidence>
<evidence type="ECO:0000256" key="10">
    <source>
        <dbReference type="SAM" id="MobiDB-lite"/>
    </source>
</evidence>
<dbReference type="PANTHER" id="PTHR24223:SF456">
    <property type="entry name" value="MULTIDRUG RESISTANCE-ASSOCIATED PROTEIN LETHAL(2)03659"/>
    <property type="match status" value="1"/>
</dbReference>
<feature type="transmembrane region" description="Helical" evidence="11">
    <location>
        <begin position="618"/>
        <end position="642"/>
    </location>
</feature>
<keyword evidence="9 11" id="KW-0472">Membrane</keyword>
<feature type="domain" description="ABC transporter" evidence="12">
    <location>
        <begin position="113"/>
        <end position="336"/>
    </location>
</feature>
<protein>
    <submittedName>
        <fullName evidence="16">ABC transporter domain-containing protein</fullName>
    </submittedName>
</protein>
<dbReference type="PROSITE" id="PS50893">
    <property type="entry name" value="ABC_TRANSPORTER_2"/>
    <property type="match status" value="2"/>
</dbReference>
<dbReference type="SMART" id="SM00382">
    <property type="entry name" value="AAA"/>
    <property type="match status" value="1"/>
</dbReference>
<evidence type="ECO:0000256" key="7">
    <source>
        <dbReference type="ARBA" id="ARBA00022840"/>
    </source>
</evidence>
<dbReference type="WBParaSite" id="ECPE_0000297001-mRNA-1">
    <property type="protein sequence ID" value="ECPE_0000297001-mRNA-1"/>
    <property type="gene ID" value="ECPE_0000297001"/>
</dbReference>
<dbReference type="InterPro" id="IPR036640">
    <property type="entry name" value="ABC1_TM_sf"/>
</dbReference>
<reference evidence="14 15" key="2">
    <citation type="submission" date="2018-11" db="EMBL/GenBank/DDBJ databases">
        <authorList>
            <consortium name="Pathogen Informatics"/>
        </authorList>
    </citation>
    <scope>NUCLEOTIDE SEQUENCE [LARGE SCALE GENOMIC DNA]</scope>
    <source>
        <strain evidence="14 15">Egypt</strain>
    </source>
</reference>
<dbReference type="Pfam" id="PF00005">
    <property type="entry name" value="ABC_tran"/>
    <property type="match status" value="2"/>
</dbReference>
<evidence type="ECO:0000256" key="3">
    <source>
        <dbReference type="ARBA" id="ARBA00022448"/>
    </source>
</evidence>
<keyword evidence="4 11" id="KW-0812">Transmembrane</keyword>
<dbReference type="OrthoDB" id="6500128at2759"/>
<dbReference type="FunFam" id="3.40.50.300:FF:000973">
    <property type="entry name" value="Multidrug resistance-associated protein 4"/>
    <property type="match status" value="1"/>
</dbReference>
<feature type="transmembrane region" description="Helical" evidence="11">
    <location>
        <begin position="694"/>
        <end position="720"/>
    </location>
</feature>
<evidence type="ECO:0000256" key="9">
    <source>
        <dbReference type="ARBA" id="ARBA00023136"/>
    </source>
</evidence>
<keyword evidence="8 11" id="KW-1133">Transmembrane helix</keyword>
<keyword evidence="7" id="KW-0067">ATP-binding</keyword>
<sequence length="1263" mass="141821">MLSDIINGVKIIKLHAWEDLFSKLVSEVRKRETRLFLYVRLNQAFQFTQLVYQVKVTTMVMVLAIVLLHKGPGDPIALQSHQLYTLLNYLNSLFLSLTLFLPMCIQAFFDTKVSARRIQDFLLIPEIERERKPHVVDSDVPQLQFYDVSASWNRSSLLQAALGELPHFEGFIMRSDSLAYMPQISWIFPGTVRDNVLCSLPYDQERYAQVLKATTLDVDIKRLLHGDYTQVGERGVSLSGGQKARIGLARIAYSDAMFVLLDDPLAAVDARVANHLFEECICGILSNRLRLLVTHQHHLLPRVDKIMVMQDGAITHFGSYNELIEEGVNFQTLIYNIQRQDNAVPVDLSEINKCRDDENTGSKRRSQNISFQSEDGPACLEVEDLETGLLLSEMANQAESRNKSPVTDVPSKGHPVPGSINFLRGSEDTQNESSVAYSSSQNIDDLCRFMDSSCRSDGVVKRKRTLSSMEPSRRTELQNTAEKSLLTRSMSQGGSKARRRLADQDSVPSVRTLTPRSSITSRLAFSMENALAPGSMMGLDEGTMKVVVDYTDEEDEKRNRLRAIQDVKRDKELGTLEIFSHQKKDFSREEKLVEAEEEEEDTAIAEEWQHGQVKWKHYLILGRIGGGICGFLFAMLLFAVTITNHAGCDLWIAKWAEFVDERAMRNATDSDNQNITMNTDTFPIWDIRDNRVALLIYCCLTVSLVIISSVRSLVFFGILINAAKRLHKGMLNACMQTRLTFFEINPSGRILNRFAKDIGQLDDYLPTTIHDFLQCFFLVVSIGVVTIVESYWIIIPTIPILVLFYITRQYYLCTSRDLKRIESVARSPVFSWVNITIQGLPCIRATKTESLHMQRYNQVMDSHTSVFYMNIAAARWLSIRLDLLCTVYLAAVVTVCLLMGNFSHVSSSEVGLMITYATGLIGLFQWCVRQSAEVENQMVSVERTVEYMDLEPEITESPVMQPPINWPSQGKIVFDGLWLRYNKTASWALRDITLHIEPGQKVGIVGRTGAGKSSLISAIFRLVEAESGQVLVDDVDIAHLDLPELRKRISIIPQDPIMFSGTIRSNLDPDERLSEEAIWSVLASVQLNKVISTLPGGLQAHICEGGTNLSTGQRQLLALARAILGGNRILVVDEATANVDPGTDYVIQKTLRDQFASCTVLTVAHRLHTVIDNELLVVMEGGRIVEVGPPHELLNPELSRLDREQLENDLPPRPDQQVSMAVPVTGVGALASLVRQTGVEEAAVLANMARNAYIETLTHKSKK</sequence>
<feature type="transmembrane region" description="Helical" evidence="11">
    <location>
        <begin position="791"/>
        <end position="811"/>
    </location>
</feature>
<dbReference type="SUPFAM" id="SSF52540">
    <property type="entry name" value="P-loop containing nucleoside triphosphate hydrolases"/>
    <property type="match status" value="2"/>
</dbReference>
<keyword evidence="3" id="KW-0813">Transport</keyword>
<dbReference type="CDD" id="cd03244">
    <property type="entry name" value="ABCC_MRP_domain2"/>
    <property type="match status" value="1"/>
</dbReference>
<dbReference type="PANTHER" id="PTHR24223">
    <property type="entry name" value="ATP-BINDING CASSETTE SUB-FAMILY C"/>
    <property type="match status" value="1"/>
</dbReference>
<evidence type="ECO:0000256" key="6">
    <source>
        <dbReference type="ARBA" id="ARBA00022741"/>
    </source>
</evidence>
<organism evidence="16">
    <name type="scientific">Echinostoma caproni</name>
    <dbReference type="NCBI Taxonomy" id="27848"/>
    <lineage>
        <taxon>Eukaryota</taxon>
        <taxon>Metazoa</taxon>
        <taxon>Spiralia</taxon>
        <taxon>Lophotrochozoa</taxon>
        <taxon>Platyhelminthes</taxon>
        <taxon>Trematoda</taxon>
        <taxon>Digenea</taxon>
        <taxon>Plagiorchiida</taxon>
        <taxon>Echinostomata</taxon>
        <taxon>Echinostomatoidea</taxon>
        <taxon>Echinostomatidae</taxon>
        <taxon>Echinostoma</taxon>
    </lineage>
</organism>
<feature type="region of interest" description="Disordered" evidence="10">
    <location>
        <begin position="396"/>
        <end position="437"/>
    </location>
</feature>
<dbReference type="Gene3D" id="1.20.1560.10">
    <property type="entry name" value="ABC transporter type 1, transmembrane domain"/>
    <property type="match status" value="2"/>
</dbReference>
<feature type="compositionally biased region" description="Polar residues" evidence="10">
    <location>
        <begin position="396"/>
        <end position="405"/>
    </location>
</feature>
<gene>
    <name evidence="14" type="ORF">ECPE_LOCUS2967</name>
</gene>
<dbReference type="AlphaFoldDB" id="A0A183A7N2"/>
<feature type="domain" description="ABC transmembrane type-1" evidence="13">
    <location>
        <begin position="694"/>
        <end position="936"/>
    </location>
</feature>
<dbReference type="InterPro" id="IPR017871">
    <property type="entry name" value="ABC_transporter-like_CS"/>
</dbReference>
<evidence type="ECO:0000259" key="13">
    <source>
        <dbReference type="PROSITE" id="PS50929"/>
    </source>
</evidence>